<comment type="function">
    <text evidence="4">Catalyzes the dehydration of chorismate into 3-[(1-carboxyvinyl)oxy]benzoate, a step in the biosynthesis of menaquinone (MK, vitamin K2).</text>
</comment>
<dbReference type="AlphaFoldDB" id="A0A1W1WQA5"/>
<dbReference type="UniPathway" id="UPA00079"/>
<dbReference type="STRING" id="1069081.SAMN05660197_0240"/>
<proteinExistence type="inferred from homology"/>
<dbReference type="InterPro" id="IPR030868">
    <property type="entry name" value="MqnA"/>
</dbReference>
<evidence type="ECO:0000256" key="3">
    <source>
        <dbReference type="ARBA" id="ARBA00023239"/>
    </source>
</evidence>
<dbReference type="PANTHER" id="PTHR37690">
    <property type="entry name" value="CHORISMATE DEHYDRATASE"/>
    <property type="match status" value="1"/>
</dbReference>
<protein>
    <recommendedName>
        <fullName evidence="4">Chorismate dehydratase</fullName>
        <ecNumber evidence="4">4.2.1.151</ecNumber>
    </recommendedName>
    <alternativeName>
        <fullName evidence="4">Menaquinone biosynthetic enzyme MqnA</fullName>
    </alternativeName>
</protein>
<gene>
    <name evidence="4" type="primary">mqnA</name>
    <name evidence="5" type="ORF">SAMN05660197_0240</name>
</gene>
<dbReference type="GO" id="GO:0016836">
    <property type="term" value="F:hydro-lyase activity"/>
    <property type="evidence" value="ECO:0007669"/>
    <property type="project" value="UniProtKB-UniRule"/>
</dbReference>
<evidence type="ECO:0000313" key="5">
    <source>
        <dbReference type="EMBL" id="SMC08488.1"/>
    </source>
</evidence>
<dbReference type="Pfam" id="PF02621">
    <property type="entry name" value="VitK2_biosynth"/>
    <property type="match status" value="2"/>
</dbReference>
<reference evidence="6" key="1">
    <citation type="submission" date="2017-04" db="EMBL/GenBank/DDBJ databases">
        <authorList>
            <person name="Varghese N."/>
            <person name="Submissions S."/>
        </authorList>
    </citation>
    <scope>NUCLEOTIDE SEQUENCE [LARGE SCALE GENOMIC DNA]</scope>
    <source>
        <strain evidence="6">DSM 16512</strain>
    </source>
</reference>
<dbReference type="PANTHER" id="PTHR37690:SF1">
    <property type="entry name" value="CHORISMATE DEHYDRATASE"/>
    <property type="match status" value="1"/>
</dbReference>
<accession>A0A1W1WQA5</accession>
<dbReference type="Proteomes" id="UP000192602">
    <property type="component" value="Unassembled WGS sequence"/>
</dbReference>
<organism evidence="5 6">
    <name type="scientific">Nitratiruptor tergarcus DSM 16512</name>
    <dbReference type="NCBI Taxonomy" id="1069081"/>
    <lineage>
        <taxon>Bacteria</taxon>
        <taxon>Pseudomonadati</taxon>
        <taxon>Campylobacterota</taxon>
        <taxon>Epsilonproteobacteria</taxon>
        <taxon>Nautiliales</taxon>
        <taxon>Nitratiruptoraceae</taxon>
        <taxon>Nitratiruptor</taxon>
    </lineage>
</organism>
<comment type="pathway">
    <text evidence="1 4">Quinol/quinone metabolism; menaquinone biosynthesis.</text>
</comment>
<dbReference type="InterPro" id="IPR003773">
    <property type="entry name" value="Menaquinone_biosynth"/>
</dbReference>
<comment type="similarity">
    <text evidence="4">Belongs to the MqnA/MqnD family. MqnA subfamily.</text>
</comment>
<dbReference type="Gene3D" id="3.40.190.10">
    <property type="entry name" value="Periplasmic binding protein-like II"/>
    <property type="match status" value="2"/>
</dbReference>
<keyword evidence="6" id="KW-1185">Reference proteome</keyword>
<evidence type="ECO:0000313" key="6">
    <source>
        <dbReference type="Proteomes" id="UP000192602"/>
    </source>
</evidence>
<name>A0A1W1WQA5_9BACT</name>
<evidence type="ECO:0000256" key="4">
    <source>
        <dbReference type="HAMAP-Rule" id="MF_00995"/>
    </source>
</evidence>
<keyword evidence="2 4" id="KW-0474">Menaquinone biosynthesis</keyword>
<dbReference type="HAMAP" id="MF_00995">
    <property type="entry name" value="MqnA"/>
    <property type="match status" value="1"/>
</dbReference>
<sequence>MDFANFIKKFQYNYAMIIGKIDYINLLPFYIFLKKELKHSADKAALTYYKGVPSHINRLFIKGRVEAAMISSVVSKKYACTDFGIVAHKRVKSVIVCPGENKEDEESNTSNVLAKVLGIKGEVIIGDKALLKTDGCIDLAQKWYERYRLPFVFARFCYKKNPKAYKALAKKFLHSHTKIPHYILSRYTKRSGLSHKEIKNYLQLIDYKIGRKEKQSLKKFFQLQR</sequence>
<dbReference type="EC" id="4.2.1.151" evidence="4"/>
<evidence type="ECO:0000256" key="2">
    <source>
        <dbReference type="ARBA" id="ARBA00022428"/>
    </source>
</evidence>
<evidence type="ECO:0000256" key="1">
    <source>
        <dbReference type="ARBA" id="ARBA00004863"/>
    </source>
</evidence>
<dbReference type="GO" id="GO:0009234">
    <property type="term" value="P:menaquinone biosynthetic process"/>
    <property type="evidence" value="ECO:0007669"/>
    <property type="project" value="UniProtKB-UniRule"/>
</dbReference>
<dbReference type="SUPFAM" id="SSF53850">
    <property type="entry name" value="Periplasmic binding protein-like II"/>
    <property type="match status" value="1"/>
</dbReference>
<keyword evidence="3 4" id="KW-0456">Lyase</keyword>
<dbReference type="EMBL" id="FWWZ01000001">
    <property type="protein sequence ID" value="SMC08488.1"/>
    <property type="molecule type" value="Genomic_DNA"/>
</dbReference>
<comment type="catalytic activity">
    <reaction evidence="4">
        <text>chorismate = 3-[(1-carboxyvinyl)-oxy]benzoate + H2O</text>
        <dbReference type="Rhea" id="RHEA:40051"/>
        <dbReference type="ChEBI" id="CHEBI:15377"/>
        <dbReference type="ChEBI" id="CHEBI:29748"/>
        <dbReference type="ChEBI" id="CHEBI:76981"/>
        <dbReference type="EC" id="4.2.1.151"/>
    </reaction>
</comment>